<dbReference type="EMBL" id="SCWD01000002">
    <property type="protein sequence ID" value="TDM02203.1"/>
    <property type="molecule type" value="Genomic_DNA"/>
</dbReference>
<reference evidence="2 3" key="1">
    <citation type="submission" date="2019-01" db="EMBL/GenBank/DDBJ databases">
        <title>Draft genome sequences of the type strains of six Macrococcus species.</title>
        <authorList>
            <person name="Mazhar S."/>
            <person name="Altermann E."/>
            <person name="Hill C."/>
            <person name="Mcauliffe O."/>
        </authorList>
    </citation>
    <scope>NUCLEOTIDE SEQUENCE [LARGE SCALE GENOMIC DNA]</scope>
    <source>
        <strain evidence="2 3">ATCC 51828</strain>
    </source>
</reference>
<dbReference type="RefSeq" id="WP_133417690.1">
    <property type="nucleotide sequence ID" value="NZ_SCWD01000002.1"/>
</dbReference>
<proteinExistence type="predicted"/>
<organism evidence="2 3">
    <name type="scientific">Macrococcus carouselicus</name>
    <dbReference type="NCBI Taxonomy" id="69969"/>
    <lineage>
        <taxon>Bacteria</taxon>
        <taxon>Bacillati</taxon>
        <taxon>Bacillota</taxon>
        <taxon>Bacilli</taxon>
        <taxon>Bacillales</taxon>
        <taxon>Staphylococcaceae</taxon>
        <taxon>Macrococcus</taxon>
    </lineage>
</organism>
<dbReference type="AlphaFoldDB" id="A0A9Q8CKL5"/>
<feature type="region of interest" description="Disordered" evidence="1">
    <location>
        <begin position="128"/>
        <end position="154"/>
    </location>
</feature>
<evidence type="ECO:0000313" key="3">
    <source>
        <dbReference type="Proteomes" id="UP000295280"/>
    </source>
</evidence>
<dbReference type="Proteomes" id="UP000295280">
    <property type="component" value="Unassembled WGS sequence"/>
</dbReference>
<feature type="compositionally biased region" description="Basic and acidic residues" evidence="1">
    <location>
        <begin position="145"/>
        <end position="154"/>
    </location>
</feature>
<sequence>MKRKILWLFCTLLSLIFLVNTVSFWLEKEATEKVIQEALDKRGWIDRNEDLSYNTKFGNWEMFVRYDSFPGEQYVYQVDKKLSVKDKIQSLFGKHLNYDIFGEGHCDEHVKCETKRKNQKYKKRLENDAKGGMVHNRSTGLGSYREGEWLKQKK</sequence>
<accession>A0A9Q8CKL5</accession>
<keyword evidence="3" id="KW-1185">Reference proteome</keyword>
<comment type="caution">
    <text evidence="2">The sequence shown here is derived from an EMBL/GenBank/DDBJ whole genome shotgun (WGS) entry which is preliminary data.</text>
</comment>
<protein>
    <recommendedName>
        <fullName evidence="4">DUF3139 domain-containing protein</fullName>
    </recommendedName>
</protein>
<name>A0A9Q8CKL5_9STAP</name>
<evidence type="ECO:0008006" key="4">
    <source>
        <dbReference type="Google" id="ProtNLM"/>
    </source>
</evidence>
<dbReference type="OrthoDB" id="9800776at2"/>
<evidence type="ECO:0000313" key="2">
    <source>
        <dbReference type="EMBL" id="TDM02203.1"/>
    </source>
</evidence>
<gene>
    <name evidence="2" type="ORF">ERX40_06510</name>
</gene>
<evidence type="ECO:0000256" key="1">
    <source>
        <dbReference type="SAM" id="MobiDB-lite"/>
    </source>
</evidence>